<feature type="domain" description="HMG box" evidence="4">
    <location>
        <begin position="11"/>
        <end position="81"/>
    </location>
</feature>
<dbReference type="Pfam" id="PF09011">
    <property type="entry name" value="HMG_box_2"/>
    <property type="match status" value="1"/>
</dbReference>
<dbReference type="Proteomes" id="UP000593567">
    <property type="component" value="Unassembled WGS sequence"/>
</dbReference>
<evidence type="ECO:0000256" key="1">
    <source>
        <dbReference type="ARBA" id="ARBA00023125"/>
    </source>
</evidence>
<dbReference type="OrthoDB" id="1919336at2759"/>
<dbReference type="SMART" id="SM00398">
    <property type="entry name" value="HMG"/>
    <property type="match status" value="2"/>
</dbReference>
<feature type="compositionally biased region" description="Basic and acidic residues" evidence="3">
    <location>
        <begin position="53"/>
        <end position="75"/>
    </location>
</feature>
<dbReference type="Gene3D" id="1.10.30.10">
    <property type="entry name" value="High mobility group box domain"/>
    <property type="match status" value="2"/>
</dbReference>
<organism evidence="5 6">
    <name type="scientific">Bugula neritina</name>
    <name type="common">Brown bryozoan</name>
    <name type="synonym">Sertularia neritina</name>
    <dbReference type="NCBI Taxonomy" id="10212"/>
    <lineage>
        <taxon>Eukaryota</taxon>
        <taxon>Metazoa</taxon>
        <taxon>Spiralia</taxon>
        <taxon>Lophotrochozoa</taxon>
        <taxon>Bryozoa</taxon>
        <taxon>Gymnolaemata</taxon>
        <taxon>Cheilostomatida</taxon>
        <taxon>Flustrina</taxon>
        <taxon>Buguloidea</taxon>
        <taxon>Bugulidae</taxon>
        <taxon>Bugula</taxon>
    </lineage>
</organism>
<dbReference type="GO" id="GO:0003677">
    <property type="term" value="F:DNA binding"/>
    <property type="evidence" value="ECO:0007669"/>
    <property type="project" value="UniProtKB-UniRule"/>
</dbReference>
<accession>A0A7J7KGB9</accession>
<dbReference type="Pfam" id="PF00505">
    <property type="entry name" value="HMG_box"/>
    <property type="match status" value="1"/>
</dbReference>
<dbReference type="InterPro" id="IPR050342">
    <property type="entry name" value="HMGB"/>
</dbReference>
<dbReference type="GO" id="GO:0005634">
    <property type="term" value="C:nucleus"/>
    <property type="evidence" value="ECO:0007669"/>
    <property type="project" value="UniProtKB-UniRule"/>
</dbReference>
<dbReference type="SUPFAM" id="SSF47095">
    <property type="entry name" value="HMG-box"/>
    <property type="match status" value="2"/>
</dbReference>
<dbReference type="CDD" id="cd00084">
    <property type="entry name" value="HMG-box_SF"/>
    <property type="match status" value="1"/>
</dbReference>
<keyword evidence="6" id="KW-1185">Reference proteome</keyword>
<protein>
    <recommendedName>
        <fullName evidence="4">HMG box domain-containing protein</fullName>
    </recommendedName>
</protein>
<dbReference type="PROSITE" id="PS50118">
    <property type="entry name" value="HMG_BOX_2"/>
    <property type="match status" value="2"/>
</dbReference>
<reference evidence="5" key="1">
    <citation type="submission" date="2020-06" db="EMBL/GenBank/DDBJ databases">
        <title>Draft genome of Bugula neritina, a colonial animal packing powerful symbionts and potential medicines.</title>
        <authorList>
            <person name="Rayko M."/>
        </authorList>
    </citation>
    <scope>NUCLEOTIDE SEQUENCE [LARGE SCALE GENOMIC DNA]</scope>
    <source>
        <strain evidence="5">Kwan_BN1</strain>
    </source>
</reference>
<gene>
    <name evidence="5" type="ORF">EB796_003974</name>
</gene>
<feature type="DNA-binding region" description="HMG box" evidence="2">
    <location>
        <begin position="11"/>
        <end position="81"/>
    </location>
</feature>
<feature type="DNA-binding region" description="HMG box" evidence="2">
    <location>
        <begin position="100"/>
        <end position="165"/>
    </location>
</feature>
<keyword evidence="1 2" id="KW-0238">DNA-binding</keyword>
<comment type="caution">
    <text evidence="5">The sequence shown here is derived from an EMBL/GenBank/DDBJ whole genome shotgun (WGS) entry which is preliminary data.</text>
</comment>
<proteinExistence type="predicted"/>
<feature type="region of interest" description="Disordered" evidence="3">
    <location>
        <begin position="51"/>
        <end position="104"/>
    </location>
</feature>
<evidence type="ECO:0000313" key="5">
    <source>
        <dbReference type="EMBL" id="KAF6037712.1"/>
    </source>
</evidence>
<dbReference type="PANTHER" id="PTHR48112:SF22">
    <property type="entry name" value="MITOCHONDRIAL TRANSCRIPTION FACTOR A, ISOFORM B"/>
    <property type="match status" value="1"/>
</dbReference>
<dbReference type="InterPro" id="IPR009071">
    <property type="entry name" value="HMG_box_dom"/>
</dbReference>
<name>A0A7J7KGB9_BUGNE</name>
<evidence type="ECO:0000313" key="6">
    <source>
        <dbReference type="Proteomes" id="UP000593567"/>
    </source>
</evidence>
<keyword evidence="2" id="KW-0539">Nucleus</keyword>
<sequence>MGKNDKDPNRPKKAQSAYFIFMGDYRNHCKMTGESNTSNVTEFTKMASAKWRAMGETEREPYDQRAAADKQRYEHQMSMYVPAPGFSSKGSRKRKNPDAPKKPKSAYLHFLDAFREANRDKLDHKQIISQGAAAWSQLTDEQKLPYNQKYAVEKDKYNALLQSMNMGAAGGGGSYY</sequence>
<evidence type="ECO:0000259" key="4">
    <source>
        <dbReference type="PROSITE" id="PS50118"/>
    </source>
</evidence>
<dbReference type="InterPro" id="IPR036910">
    <property type="entry name" value="HMG_box_dom_sf"/>
</dbReference>
<evidence type="ECO:0000256" key="2">
    <source>
        <dbReference type="PROSITE-ProRule" id="PRU00267"/>
    </source>
</evidence>
<dbReference type="EMBL" id="VXIV02000527">
    <property type="protein sequence ID" value="KAF6037712.1"/>
    <property type="molecule type" value="Genomic_DNA"/>
</dbReference>
<evidence type="ECO:0000256" key="3">
    <source>
        <dbReference type="SAM" id="MobiDB-lite"/>
    </source>
</evidence>
<dbReference type="PANTHER" id="PTHR48112">
    <property type="entry name" value="HIGH MOBILITY GROUP PROTEIN DSP1"/>
    <property type="match status" value="1"/>
</dbReference>
<feature type="domain" description="HMG box" evidence="4">
    <location>
        <begin position="100"/>
        <end position="165"/>
    </location>
</feature>
<dbReference type="AlphaFoldDB" id="A0A7J7KGB9"/>